<gene>
    <name evidence="2" type="ORF">AHTJR_17705</name>
</gene>
<geneLocation type="plasmid" evidence="3">
    <name>pahtjr2</name>
</geneLocation>
<name>A0A4P7B9G3_ACIHA</name>
<keyword evidence="2" id="KW-0614">Plasmid</keyword>
<feature type="coiled-coil region" evidence="1">
    <location>
        <begin position="29"/>
        <end position="56"/>
    </location>
</feature>
<evidence type="ECO:0000313" key="3">
    <source>
        <dbReference type="Proteomes" id="UP000294395"/>
    </source>
</evidence>
<accession>A0A4P7B9G3</accession>
<organism evidence="2 3">
    <name type="scientific">Acinetobacter haemolyticus</name>
    <dbReference type="NCBI Taxonomy" id="29430"/>
    <lineage>
        <taxon>Bacteria</taxon>
        <taxon>Pseudomonadati</taxon>
        <taxon>Pseudomonadota</taxon>
        <taxon>Gammaproteobacteria</taxon>
        <taxon>Moraxellales</taxon>
        <taxon>Moraxellaceae</taxon>
        <taxon>Acinetobacter</taxon>
    </lineage>
</organism>
<keyword evidence="1" id="KW-0175">Coiled coil</keyword>
<dbReference type="RefSeq" id="WP_134253144.1">
    <property type="nucleotide sequence ID" value="NZ_CP038011.1"/>
</dbReference>
<protein>
    <submittedName>
        <fullName evidence="2">Uncharacterized protein</fullName>
    </submittedName>
</protein>
<sequence>MNEQDKTPIFDSKEYAKQVSELISKIESRKLSKEQLKDAQKSLADIQKLASEAIEKFKDILPDLTPTEKRIVDAQKFGIADSVINQVFDNSNNNLNEAEQAQFIELLDKVLKAAPKREKNKIFKFSDNLREALYLHNDDARREKLKNKM</sequence>
<evidence type="ECO:0000256" key="1">
    <source>
        <dbReference type="SAM" id="Coils"/>
    </source>
</evidence>
<evidence type="ECO:0000313" key="2">
    <source>
        <dbReference type="EMBL" id="QBQ18041.1"/>
    </source>
</evidence>
<reference evidence="2 3" key="1">
    <citation type="submission" date="2019-03" db="EMBL/GenBank/DDBJ databases">
        <title>Complete genome sequence of two outbreak-associated Acinetobacter haemolyticus strains.</title>
        <authorList>
            <person name="Bai L."/>
            <person name="Zhang S.-C."/>
            <person name="Deng Y."/>
            <person name="Song C.-C."/>
            <person name="Kang G.-B."/>
            <person name="Dong Y."/>
            <person name="Wang Y."/>
            <person name="Gao F."/>
            <person name="Huang H."/>
        </authorList>
    </citation>
    <scope>NUCLEOTIDE SEQUENCE [LARGE SCALE GENOMIC DNA]</scope>
    <source>
        <strain evidence="2 3">TJR01</strain>
        <plasmid evidence="3">pahtjr2</plasmid>
    </source>
</reference>
<dbReference type="Proteomes" id="UP000294395">
    <property type="component" value="Plasmid pahtjr2"/>
</dbReference>
<dbReference type="EMBL" id="CP038011">
    <property type="protein sequence ID" value="QBQ18041.1"/>
    <property type="molecule type" value="Genomic_DNA"/>
</dbReference>
<proteinExistence type="predicted"/>
<dbReference type="AlphaFoldDB" id="A0A4P7B9G3"/>